<organism evidence="1 2">
    <name type="scientific">Cordyceps javanica</name>
    <dbReference type="NCBI Taxonomy" id="43265"/>
    <lineage>
        <taxon>Eukaryota</taxon>
        <taxon>Fungi</taxon>
        <taxon>Dikarya</taxon>
        <taxon>Ascomycota</taxon>
        <taxon>Pezizomycotina</taxon>
        <taxon>Sordariomycetes</taxon>
        <taxon>Hypocreomycetidae</taxon>
        <taxon>Hypocreales</taxon>
        <taxon>Cordycipitaceae</taxon>
        <taxon>Cordyceps</taxon>
    </lineage>
</organism>
<gene>
    <name evidence="1" type="ORF">IF1G_06677</name>
</gene>
<dbReference type="EMBL" id="SPUK01000009">
    <property type="protein sequence ID" value="TQV94666.1"/>
    <property type="molecule type" value="Genomic_DNA"/>
</dbReference>
<keyword evidence="2" id="KW-1185">Reference proteome</keyword>
<evidence type="ECO:0000313" key="2">
    <source>
        <dbReference type="Proteomes" id="UP000315783"/>
    </source>
</evidence>
<reference evidence="1 2" key="1">
    <citation type="journal article" date="2019" name="Appl. Microbiol. Biotechnol.">
        <title>Genome sequence of Isaria javanica and comparative genome analysis insights into family S53 peptidase evolution in fungal entomopathogens.</title>
        <authorList>
            <person name="Lin R."/>
            <person name="Zhang X."/>
            <person name="Xin B."/>
            <person name="Zou M."/>
            <person name="Gao Y."/>
            <person name="Qin F."/>
            <person name="Hu Q."/>
            <person name="Xie B."/>
            <person name="Cheng X."/>
        </authorList>
    </citation>
    <scope>NUCLEOTIDE SEQUENCE [LARGE SCALE GENOMIC DNA]</scope>
    <source>
        <strain evidence="1 2">IJ1G</strain>
    </source>
</reference>
<evidence type="ECO:0000313" key="1">
    <source>
        <dbReference type="EMBL" id="TQV94666.1"/>
    </source>
</evidence>
<dbReference type="AlphaFoldDB" id="A0A545UYZ1"/>
<protein>
    <submittedName>
        <fullName evidence="1">Uncharacterized protein</fullName>
    </submittedName>
</protein>
<comment type="caution">
    <text evidence="1">The sequence shown here is derived from an EMBL/GenBank/DDBJ whole genome shotgun (WGS) entry which is preliminary data.</text>
</comment>
<proteinExistence type="predicted"/>
<sequence>MICEISASLAMYDGQSSRGKLFKPFCGGGHWWAMGRDGLSIQQAAVVSVSRGGDPTHPRAHPQLFLGGEEKKTRLAPGLLWQMSSG</sequence>
<name>A0A545UYZ1_9HYPO</name>
<accession>A0A545UYZ1</accession>
<dbReference type="Proteomes" id="UP000315783">
    <property type="component" value="Unassembled WGS sequence"/>
</dbReference>